<dbReference type="Proteomes" id="UP001187192">
    <property type="component" value="Unassembled WGS sequence"/>
</dbReference>
<dbReference type="AlphaFoldDB" id="A0AA88J4I4"/>
<protein>
    <submittedName>
        <fullName evidence="1">Uncharacterized protein</fullName>
    </submittedName>
</protein>
<name>A0AA88J4I4_FICCA</name>
<evidence type="ECO:0000313" key="2">
    <source>
        <dbReference type="Proteomes" id="UP001187192"/>
    </source>
</evidence>
<evidence type="ECO:0000313" key="1">
    <source>
        <dbReference type="EMBL" id="GMN64908.1"/>
    </source>
</evidence>
<keyword evidence="2" id="KW-1185">Reference proteome</keyword>
<proteinExistence type="predicted"/>
<comment type="caution">
    <text evidence="1">The sequence shown here is derived from an EMBL/GenBank/DDBJ whole genome shotgun (WGS) entry which is preliminary data.</text>
</comment>
<sequence length="67" mass="7680">MRVRVYQLFFSLGVGFRRQPLVCLWLPSPRDKGENHIVLVLTDVSLWQENGHCGKEQDINEIVDVGA</sequence>
<organism evidence="1 2">
    <name type="scientific">Ficus carica</name>
    <name type="common">Common fig</name>
    <dbReference type="NCBI Taxonomy" id="3494"/>
    <lineage>
        <taxon>Eukaryota</taxon>
        <taxon>Viridiplantae</taxon>
        <taxon>Streptophyta</taxon>
        <taxon>Embryophyta</taxon>
        <taxon>Tracheophyta</taxon>
        <taxon>Spermatophyta</taxon>
        <taxon>Magnoliopsida</taxon>
        <taxon>eudicotyledons</taxon>
        <taxon>Gunneridae</taxon>
        <taxon>Pentapetalae</taxon>
        <taxon>rosids</taxon>
        <taxon>fabids</taxon>
        <taxon>Rosales</taxon>
        <taxon>Moraceae</taxon>
        <taxon>Ficeae</taxon>
        <taxon>Ficus</taxon>
    </lineage>
</organism>
<reference evidence="1" key="1">
    <citation type="submission" date="2023-07" db="EMBL/GenBank/DDBJ databases">
        <title>draft genome sequence of fig (Ficus carica).</title>
        <authorList>
            <person name="Takahashi T."/>
            <person name="Nishimura K."/>
        </authorList>
    </citation>
    <scope>NUCLEOTIDE SEQUENCE</scope>
</reference>
<dbReference type="EMBL" id="BTGU01000200">
    <property type="protein sequence ID" value="GMN64908.1"/>
    <property type="molecule type" value="Genomic_DNA"/>
</dbReference>
<gene>
    <name evidence="1" type="ORF">TIFTF001_033983</name>
</gene>
<accession>A0AA88J4I4</accession>